<dbReference type="Gene3D" id="3.40.50.1820">
    <property type="entry name" value="alpha/beta hydrolase"/>
    <property type="match status" value="1"/>
</dbReference>
<name>A0A5E4V0K0_9BURK</name>
<dbReference type="GO" id="GO:0047372">
    <property type="term" value="F:monoacylglycerol lipase activity"/>
    <property type="evidence" value="ECO:0007669"/>
    <property type="project" value="UniProtKB-EC"/>
</dbReference>
<organism evidence="6 7">
    <name type="scientific">Pandoraea anhela</name>
    <dbReference type="NCBI Taxonomy" id="2508295"/>
    <lineage>
        <taxon>Bacteria</taxon>
        <taxon>Pseudomonadati</taxon>
        <taxon>Pseudomonadota</taxon>
        <taxon>Betaproteobacteria</taxon>
        <taxon>Burkholderiales</taxon>
        <taxon>Burkholderiaceae</taxon>
        <taxon>Pandoraea</taxon>
    </lineage>
</organism>
<dbReference type="InterPro" id="IPR029058">
    <property type="entry name" value="AB_hydrolase_fold"/>
</dbReference>
<evidence type="ECO:0000256" key="3">
    <source>
        <dbReference type="ARBA" id="ARBA00013254"/>
    </source>
</evidence>
<gene>
    <name evidence="6" type="ORF">PAN31108_02329</name>
</gene>
<feature type="domain" description="Serine aminopeptidase S33" evidence="5">
    <location>
        <begin position="52"/>
        <end position="287"/>
    </location>
</feature>
<accession>A0A5E4V0K0</accession>
<dbReference type="PANTHER" id="PTHR11614">
    <property type="entry name" value="PHOSPHOLIPASE-RELATED"/>
    <property type="match status" value="1"/>
</dbReference>
<dbReference type="Pfam" id="PF12146">
    <property type="entry name" value="Hydrolase_4"/>
    <property type="match status" value="1"/>
</dbReference>
<dbReference type="EC" id="3.1.1.23" evidence="3"/>
<protein>
    <recommendedName>
        <fullName evidence="4">Monoacylglycerol lipase</fullName>
        <ecNumber evidence="3">3.1.1.23</ecNumber>
    </recommendedName>
</protein>
<dbReference type="Proteomes" id="UP000406256">
    <property type="component" value="Unassembled WGS sequence"/>
</dbReference>
<comment type="catalytic activity">
    <reaction evidence="1">
        <text>Hydrolyzes glycerol monoesters of long-chain fatty acids.</text>
        <dbReference type="EC" id="3.1.1.23"/>
    </reaction>
</comment>
<comment type="similarity">
    <text evidence="2">Belongs to the AB hydrolase superfamily.</text>
</comment>
<dbReference type="InterPro" id="IPR051044">
    <property type="entry name" value="MAG_DAG_Lipase"/>
</dbReference>
<evidence type="ECO:0000256" key="1">
    <source>
        <dbReference type="ARBA" id="ARBA00001613"/>
    </source>
</evidence>
<dbReference type="InterPro" id="IPR022742">
    <property type="entry name" value="Hydrolase_4"/>
</dbReference>
<dbReference type="EMBL" id="CABPSB010000007">
    <property type="protein sequence ID" value="VVE05124.1"/>
    <property type="molecule type" value="Genomic_DNA"/>
</dbReference>
<dbReference type="AlphaFoldDB" id="A0A5E4V0K0"/>
<evidence type="ECO:0000256" key="2">
    <source>
        <dbReference type="ARBA" id="ARBA00008645"/>
    </source>
</evidence>
<evidence type="ECO:0000313" key="7">
    <source>
        <dbReference type="Proteomes" id="UP000406256"/>
    </source>
</evidence>
<dbReference type="SUPFAM" id="SSF53474">
    <property type="entry name" value="alpha/beta-Hydrolases"/>
    <property type="match status" value="1"/>
</dbReference>
<reference evidence="6 7" key="1">
    <citation type="submission" date="2019-08" db="EMBL/GenBank/DDBJ databases">
        <authorList>
            <person name="Peeters C."/>
        </authorList>
    </citation>
    <scope>NUCLEOTIDE SEQUENCE [LARGE SCALE GENOMIC DNA]</scope>
    <source>
        <strain evidence="6 7">LMG 31108</strain>
    </source>
</reference>
<dbReference type="RefSeq" id="WP_246183906.1">
    <property type="nucleotide sequence ID" value="NZ_CABPSB010000007.1"/>
</dbReference>
<dbReference type="FunFam" id="3.40.50.1820:FF:000117">
    <property type="entry name" value="Monoglyceride lipase, putative"/>
    <property type="match status" value="1"/>
</dbReference>
<evidence type="ECO:0000256" key="4">
    <source>
        <dbReference type="ARBA" id="ARBA00071261"/>
    </source>
</evidence>
<keyword evidence="6" id="KW-0378">Hydrolase</keyword>
<proteinExistence type="inferred from homology"/>
<evidence type="ECO:0000313" key="6">
    <source>
        <dbReference type="EMBL" id="VVE05124.1"/>
    </source>
</evidence>
<evidence type="ECO:0000259" key="5">
    <source>
        <dbReference type="Pfam" id="PF12146"/>
    </source>
</evidence>
<sequence>MTTHSESRLQASDGLTLHVHTWQPENARTEGIVGIVGTEDSKGAEGVERTPLRAVVAIVHGMGEHGGRYARLAEHFAQQGIATVAYDLRGHGRSEGARVYVDRFDEYLNDTEIFLTHVRTTFGPTPLFLLGHSMGGAIAALYTITRAPANVSGLMLSSPALAPGEPVAPWMVTAGRWVSRWLPKVPVFKIDPTAIARDKAVVDAAKKDPLNAYRGTPARTAAELLDAMARIHANAGALHLPIYLFHGTADRLTAPWASEQFHGNVGSQDKTLRLYPGHFHETLNDLDREKVIDDLTAWLVAHLPQMQARQPEASEVEGVQGASEPSELEMDAMQGTRNAGTARTPFGTHRRI</sequence>
<keyword evidence="7" id="KW-1185">Reference proteome</keyword>